<dbReference type="STRING" id="886293.Sinac_7166"/>
<dbReference type="PANTHER" id="PTHR11764">
    <property type="entry name" value="TERPENE CYCLASE/MUTASE FAMILY MEMBER"/>
    <property type="match status" value="1"/>
</dbReference>
<dbReference type="PANTHER" id="PTHR11764:SF82">
    <property type="entry name" value="TERPENE CYCLASE_MUTASE FAMILY MEMBER"/>
    <property type="match status" value="1"/>
</dbReference>
<dbReference type="Proteomes" id="UP000010798">
    <property type="component" value="Chromosome"/>
</dbReference>
<dbReference type="NCBIfam" id="TIGR01507">
    <property type="entry name" value="hopene_cyclase"/>
    <property type="match status" value="1"/>
</dbReference>
<reference evidence="6 7" key="1">
    <citation type="submission" date="2012-02" db="EMBL/GenBank/DDBJ databases">
        <title>Complete sequence of chromosome of Singulisphaera acidiphila DSM 18658.</title>
        <authorList>
            <consortium name="US DOE Joint Genome Institute (JGI-PGF)"/>
            <person name="Lucas S."/>
            <person name="Copeland A."/>
            <person name="Lapidus A."/>
            <person name="Glavina del Rio T."/>
            <person name="Dalin E."/>
            <person name="Tice H."/>
            <person name="Bruce D."/>
            <person name="Goodwin L."/>
            <person name="Pitluck S."/>
            <person name="Peters L."/>
            <person name="Ovchinnikova G."/>
            <person name="Chertkov O."/>
            <person name="Kyrpides N."/>
            <person name="Mavromatis K."/>
            <person name="Ivanova N."/>
            <person name="Brettin T."/>
            <person name="Detter J.C."/>
            <person name="Han C."/>
            <person name="Larimer F."/>
            <person name="Land M."/>
            <person name="Hauser L."/>
            <person name="Markowitz V."/>
            <person name="Cheng J.-F."/>
            <person name="Hugenholtz P."/>
            <person name="Woyke T."/>
            <person name="Wu D."/>
            <person name="Tindall B."/>
            <person name="Pomrenke H."/>
            <person name="Brambilla E."/>
            <person name="Klenk H.-P."/>
            <person name="Eisen J.A."/>
        </authorList>
    </citation>
    <scope>NUCLEOTIDE SEQUENCE [LARGE SCALE GENOMIC DNA]</scope>
    <source>
        <strain evidence="7">ATCC BAA-1392 / DSM 18658 / VKM B-2454 / MOB10</strain>
    </source>
</reference>
<dbReference type="Pfam" id="PF13249">
    <property type="entry name" value="SQHop_cyclase_N"/>
    <property type="match status" value="1"/>
</dbReference>
<sequence>MTLAPTVPPRDSSDVLGLGIAESLAWLQADQKAAGFWVGAVESNSCMEAEWILAMHVLGVSDDPKLPGVVQAILNQQREDGAWEVYQGAEGGDINTTVECYAALRAAGEDPESRPLREARAWIQQHSGMSRLRNFTKYWLALIGEWPWSETPTLPPELIYLPPWMPFNIYQFATWARGTILPLTILSARKATRPLPPDRRLDELFPEGRNHPDHRLPRRHRWISWEGPFYLIDRMLRWYSNSPIQPGRETAIRLCLEWIIKHQESDGSWAGIQPPWIYALMALNQEGYPLDHPVVRAGLDGFNSYWSYEREGATYLQASESPVWDTVLSLQAILDCGCQLKDSPSMEAAVQWLLDHQITFPGDWKVQSPKLTGGGWAFQRTNRHYPDIDDTAVALLVLHRLREQSPEPTSRFDDAIEKATHWLLGMQCSNGGWGAYDRDNTHAWLTKIPFSDFGELIDPPSSDVTAHVIEALAAGGRTLDDPAVARAVRFLRAEQEDDGSWFGRWGVNHIYGTAAVLPALRAVGIDTREPWIRQGAEWLASRQNPDGGWGETCASYMDATLRGVGTSTASQTGWALMGLLAIETRGFDKIIRRGITFLLDRQVSGTWNEPEYTGTGFPGYGVGHRIDLQHVADGLEQDTALQRGFMINYNLYRHYFPLMALGRAKSHFGSVRMHSGHTRYEGPILGERTAEQAHTDVEAATRKFL</sequence>
<dbReference type="KEGG" id="saci:Sinac_7166"/>
<feature type="domain" description="Squalene cyclase N-terminal" evidence="5">
    <location>
        <begin position="20"/>
        <end position="306"/>
    </location>
</feature>
<dbReference type="SUPFAM" id="SSF48239">
    <property type="entry name" value="Terpenoid cyclases/Protein prenyltransferases"/>
    <property type="match status" value="2"/>
</dbReference>
<dbReference type="InterPro" id="IPR032696">
    <property type="entry name" value="SQ_cyclase_C"/>
</dbReference>
<gene>
    <name evidence="6" type="ordered locus">Sinac_7166</name>
</gene>
<dbReference type="UniPathway" id="UPA00337"/>
<keyword evidence="7" id="KW-1185">Reference proteome</keyword>
<dbReference type="CDD" id="cd02892">
    <property type="entry name" value="SQCY_1"/>
    <property type="match status" value="1"/>
</dbReference>
<keyword evidence="2" id="KW-0677">Repeat</keyword>
<dbReference type="OrthoDB" id="9758578at2"/>
<protein>
    <submittedName>
        <fullName evidence="6">Squalene-hopene cyclase</fullName>
    </submittedName>
</protein>
<feature type="domain" description="Squalene cyclase C-terminal" evidence="4">
    <location>
        <begin position="321"/>
        <end position="619"/>
    </location>
</feature>
<evidence type="ECO:0000259" key="5">
    <source>
        <dbReference type="Pfam" id="PF13249"/>
    </source>
</evidence>
<accession>L0DPP5</accession>
<dbReference type="EMBL" id="CP003364">
    <property type="protein sequence ID" value="AGA31217.1"/>
    <property type="molecule type" value="Genomic_DNA"/>
</dbReference>
<name>L0DPP5_SINAD</name>
<dbReference type="InterPro" id="IPR032697">
    <property type="entry name" value="SQ_cyclase_N"/>
</dbReference>
<evidence type="ECO:0000313" key="6">
    <source>
        <dbReference type="EMBL" id="AGA31217.1"/>
    </source>
</evidence>
<evidence type="ECO:0000256" key="3">
    <source>
        <dbReference type="ARBA" id="ARBA00023235"/>
    </source>
</evidence>
<dbReference type="InterPro" id="IPR008930">
    <property type="entry name" value="Terpenoid_cyclase/PrenylTrfase"/>
</dbReference>
<dbReference type="GO" id="GO:0016104">
    <property type="term" value="P:triterpenoid biosynthetic process"/>
    <property type="evidence" value="ECO:0007669"/>
    <property type="project" value="InterPro"/>
</dbReference>
<dbReference type="GO" id="GO:0005811">
    <property type="term" value="C:lipid droplet"/>
    <property type="evidence" value="ECO:0007669"/>
    <property type="project" value="InterPro"/>
</dbReference>
<dbReference type="eggNOG" id="COG1657">
    <property type="taxonomic scope" value="Bacteria"/>
</dbReference>
<organism evidence="6 7">
    <name type="scientific">Singulisphaera acidiphila (strain ATCC BAA-1392 / DSM 18658 / VKM B-2454 / MOB10)</name>
    <dbReference type="NCBI Taxonomy" id="886293"/>
    <lineage>
        <taxon>Bacteria</taxon>
        <taxon>Pseudomonadati</taxon>
        <taxon>Planctomycetota</taxon>
        <taxon>Planctomycetia</taxon>
        <taxon>Isosphaerales</taxon>
        <taxon>Isosphaeraceae</taxon>
        <taxon>Singulisphaera</taxon>
    </lineage>
</organism>
<keyword evidence="3" id="KW-0413">Isomerase</keyword>
<evidence type="ECO:0000256" key="2">
    <source>
        <dbReference type="ARBA" id="ARBA00022737"/>
    </source>
</evidence>
<dbReference type="HOGENOM" id="CLU_019345_0_0_0"/>
<evidence type="ECO:0000256" key="1">
    <source>
        <dbReference type="ARBA" id="ARBA00004999"/>
    </source>
</evidence>
<dbReference type="Pfam" id="PF13243">
    <property type="entry name" value="SQHop_cyclase_C"/>
    <property type="match status" value="1"/>
</dbReference>
<dbReference type="SFLD" id="SFLDG01016">
    <property type="entry name" value="Prenyltransferase_Like_2"/>
    <property type="match status" value="1"/>
</dbReference>
<evidence type="ECO:0000313" key="7">
    <source>
        <dbReference type="Proteomes" id="UP000010798"/>
    </source>
</evidence>
<dbReference type="NCBIfam" id="TIGR01787">
    <property type="entry name" value="squalene_cyclas"/>
    <property type="match status" value="1"/>
</dbReference>
<dbReference type="AlphaFoldDB" id="L0DPP5"/>
<proteinExistence type="predicted"/>
<dbReference type="GO" id="GO:0016866">
    <property type="term" value="F:intramolecular transferase activity"/>
    <property type="evidence" value="ECO:0007669"/>
    <property type="project" value="InterPro"/>
</dbReference>
<dbReference type="InterPro" id="IPR018333">
    <property type="entry name" value="Squalene_cyclase"/>
</dbReference>
<dbReference type="InterPro" id="IPR006400">
    <property type="entry name" value="Hopene-cyclase"/>
</dbReference>
<evidence type="ECO:0000259" key="4">
    <source>
        <dbReference type="Pfam" id="PF13243"/>
    </source>
</evidence>
<dbReference type="RefSeq" id="WP_015250288.1">
    <property type="nucleotide sequence ID" value="NC_019892.1"/>
</dbReference>
<dbReference type="Gene3D" id="1.50.10.20">
    <property type="match status" value="2"/>
</dbReference>
<comment type="pathway">
    <text evidence="1">Secondary metabolite biosynthesis; hopanoid biosynthesis.</text>
</comment>